<evidence type="ECO:0000256" key="2">
    <source>
        <dbReference type="PIRSR" id="PIRSR605754-1"/>
    </source>
</evidence>
<reference evidence="5 6" key="1">
    <citation type="journal article" date="2019" name="Nat. Med.">
        <title>A library of human gut bacterial isolates paired with longitudinal multiomics data enables mechanistic microbiome research.</title>
        <authorList>
            <person name="Poyet M."/>
            <person name="Groussin M."/>
            <person name="Gibbons S.M."/>
            <person name="Avila-Pacheco J."/>
            <person name="Jiang X."/>
            <person name="Kearney S.M."/>
            <person name="Perrotta A.R."/>
            <person name="Berdy B."/>
            <person name="Zhao S."/>
            <person name="Lieberman T.D."/>
            <person name="Swanson P.K."/>
            <person name="Smith M."/>
            <person name="Roesemann S."/>
            <person name="Alexander J.E."/>
            <person name="Rich S.A."/>
            <person name="Livny J."/>
            <person name="Vlamakis H."/>
            <person name="Clish C."/>
            <person name="Bullock K."/>
            <person name="Deik A."/>
            <person name="Scott J."/>
            <person name="Pierce K.A."/>
            <person name="Xavier R.J."/>
            <person name="Alm E.J."/>
        </authorList>
    </citation>
    <scope>NUCLEOTIDE SEQUENCE [LARGE SCALE GENOMIC DNA]</scope>
    <source>
        <strain evidence="5 6">BIOML-A1</strain>
    </source>
</reference>
<feature type="active site" description="Acyl-thioester intermediate" evidence="2">
    <location>
        <position position="237"/>
    </location>
</feature>
<keyword evidence="4" id="KW-1133">Transmembrane helix</keyword>
<sequence>MTVSLYLKVRKYISCFQIQGRSRKMKNKIINIFLVLILLCGIGVLSYPFISNILQDRKQDQILTEYNEEMEKLSDAEIEEAKEKAKQYNDSLSNTVVISDPFDPDAADDMSADYMSALNLEKNGIMAYIEIPRIDVYEPVYHGTSEEVLAKGVGHLEGTSLPIGGESTHTVLSGHTGLPEAEIFTKLESVKEGDIFLIHVLNETLAYKVDQIKVVEPSETDDLKIVPGYDYATLVTCTPYGINSHRLLVRGIRTEYTQDVSDEAAGQAEEGPDGGGWKAMYEKAIIEGILFAVILVVLINVIVRKFGKKNKSEVAIYDEKEKKEKKPCKKAGKRRRRKSKRTER</sequence>
<evidence type="ECO:0000256" key="3">
    <source>
        <dbReference type="SAM" id="MobiDB-lite"/>
    </source>
</evidence>
<keyword evidence="1" id="KW-0378">Hydrolase</keyword>
<protein>
    <submittedName>
        <fullName evidence="5">Class C sortase</fullName>
    </submittedName>
</protein>
<comment type="caution">
    <text evidence="5">The sequence shown here is derived from an EMBL/GenBank/DDBJ whole genome shotgun (WGS) entry which is preliminary data.</text>
</comment>
<dbReference type="GO" id="GO:0016787">
    <property type="term" value="F:hydrolase activity"/>
    <property type="evidence" value="ECO:0007669"/>
    <property type="project" value="UniProtKB-KW"/>
</dbReference>
<dbReference type="CDD" id="cd05827">
    <property type="entry name" value="Sortase_C"/>
    <property type="match status" value="1"/>
</dbReference>
<feature type="transmembrane region" description="Helical" evidence="4">
    <location>
        <begin position="29"/>
        <end position="50"/>
    </location>
</feature>
<feature type="active site" description="Proton donor/acceptor" evidence="2">
    <location>
        <position position="175"/>
    </location>
</feature>
<keyword evidence="6" id="KW-1185">Reference proteome</keyword>
<dbReference type="SUPFAM" id="SSF63817">
    <property type="entry name" value="Sortase"/>
    <property type="match status" value="1"/>
</dbReference>
<evidence type="ECO:0000313" key="5">
    <source>
        <dbReference type="EMBL" id="MTR76609.1"/>
    </source>
</evidence>
<evidence type="ECO:0000256" key="4">
    <source>
        <dbReference type="SAM" id="Phobius"/>
    </source>
</evidence>
<gene>
    <name evidence="5" type="ORF">GMD21_07965</name>
</gene>
<organism evidence="5 6">
    <name type="scientific">Mediterraneibacter faecis</name>
    <dbReference type="NCBI Taxonomy" id="592978"/>
    <lineage>
        <taxon>Bacteria</taxon>
        <taxon>Bacillati</taxon>
        <taxon>Bacillota</taxon>
        <taxon>Clostridia</taxon>
        <taxon>Lachnospirales</taxon>
        <taxon>Lachnospiraceae</taxon>
        <taxon>Mediterraneibacter</taxon>
    </lineage>
</organism>
<feature type="transmembrane region" description="Helical" evidence="4">
    <location>
        <begin position="284"/>
        <end position="303"/>
    </location>
</feature>
<dbReference type="AlphaFoldDB" id="A0A844KCZ1"/>
<dbReference type="InterPro" id="IPR005754">
    <property type="entry name" value="Sortase"/>
</dbReference>
<dbReference type="EMBL" id="WNAF01000003">
    <property type="protein sequence ID" value="MTR76609.1"/>
    <property type="molecule type" value="Genomic_DNA"/>
</dbReference>
<accession>A0A844KCZ1</accession>
<dbReference type="Gene3D" id="2.40.260.10">
    <property type="entry name" value="Sortase"/>
    <property type="match status" value="1"/>
</dbReference>
<keyword evidence="4" id="KW-0472">Membrane</keyword>
<feature type="region of interest" description="Disordered" evidence="3">
    <location>
        <begin position="320"/>
        <end position="344"/>
    </location>
</feature>
<dbReference type="NCBIfam" id="NF033745">
    <property type="entry name" value="class_C_sortase"/>
    <property type="match status" value="1"/>
</dbReference>
<dbReference type="InterPro" id="IPR042002">
    <property type="entry name" value="Sortase_C"/>
</dbReference>
<evidence type="ECO:0000256" key="1">
    <source>
        <dbReference type="ARBA" id="ARBA00022801"/>
    </source>
</evidence>
<dbReference type="Pfam" id="PF04203">
    <property type="entry name" value="Sortase"/>
    <property type="match status" value="1"/>
</dbReference>
<proteinExistence type="predicted"/>
<feature type="compositionally biased region" description="Basic residues" evidence="3">
    <location>
        <begin position="325"/>
        <end position="344"/>
    </location>
</feature>
<name>A0A844KCZ1_9FIRM</name>
<evidence type="ECO:0000313" key="6">
    <source>
        <dbReference type="Proteomes" id="UP000448177"/>
    </source>
</evidence>
<dbReference type="NCBIfam" id="TIGR01076">
    <property type="entry name" value="sortase_fam"/>
    <property type="match status" value="1"/>
</dbReference>
<dbReference type="Proteomes" id="UP000448177">
    <property type="component" value="Unassembled WGS sequence"/>
</dbReference>
<dbReference type="InterPro" id="IPR023365">
    <property type="entry name" value="Sortase_dom-sf"/>
</dbReference>
<keyword evidence="4" id="KW-0812">Transmembrane</keyword>